<dbReference type="SUPFAM" id="SSF48371">
    <property type="entry name" value="ARM repeat"/>
    <property type="match status" value="1"/>
</dbReference>
<organism evidence="1 2">
    <name type="scientific">Gossypium australe</name>
    <dbReference type="NCBI Taxonomy" id="47621"/>
    <lineage>
        <taxon>Eukaryota</taxon>
        <taxon>Viridiplantae</taxon>
        <taxon>Streptophyta</taxon>
        <taxon>Embryophyta</taxon>
        <taxon>Tracheophyta</taxon>
        <taxon>Spermatophyta</taxon>
        <taxon>Magnoliopsida</taxon>
        <taxon>eudicotyledons</taxon>
        <taxon>Gunneridae</taxon>
        <taxon>Pentapetalae</taxon>
        <taxon>rosids</taxon>
        <taxon>malvids</taxon>
        <taxon>Malvales</taxon>
        <taxon>Malvaceae</taxon>
        <taxon>Malvoideae</taxon>
        <taxon>Gossypium</taxon>
    </lineage>
</organism>
<dbReference type="PANTHER" id="PTHR46464:SF2">
    <property type="entry name" value="ANKYRIN AND ARMADILLO REPEAT-CONTAINING PROTEIN"/>
    <property type="match status" value="1"/>
</dbReference>
<protein>
    <submittedName>
        <fullName evidence="1">Serine/threonine-protein kinase sepA</fullName>
    </submittedName>
</protein>
<reference evidence="2" key="1">
    <citation type="journal article" date="2019" name="Plant Biotechnol. J.">
        <title>Genome sequencing of the Australian wild diploid species Gossypium australe highlights disease resistance and delayed gland morphogenesis.</title>
        <authorList>
            <person name="Cai Y."/>
            <person name="Cai X."/>
            <person name="Wang Q."/>
            <person name="Wang P."/>
            <person name="Zhang Y."/>
            <person name="Cai C."/>
            <person name="Xu Y."/>
            <person name="Wang K."/>
            <person name="Zhou Z."/>
            <person name="Wang C."/>
            <person name="Geng S."/>
            <person name="Li B."/>
            <person name="Dong Q."/>
            <person name="Hou Y."/>
            <person name="Wang H."/>
            <person name="Ai P."/>
            <person name="Liu Z."/>
            <person name="Yi F."/>
            <person name="Sun M."/>
            <person name="An G."/>
            <person name="Cheng J."/>
            <person name="Zhang Y."/>
            <person name="Shi Q."/>
            <person name="Xie Y."/>
            <person name="Shi X."/>
            <person name="Chang Y."/>
            <person name="Huang F."/>
            <person name="Chen Y."/>
            <person name="Hong S."/>
            <person name="Mi L."/>
            <person name="Sun Q."/>
            <person name="Zhang L."/>
            <person name="Zhou B."/>
            <person name="Peng R."/>
            <person name="Zhang X."/>
            <person name="Liu F."/>
        </authorList>
    </citation>
    <scope>NUCLEOTIDE SEQUENCE [LARGE SCALE GENOMIC DNA]</scope>
    <source>
        <strain evidence="2">cv. PA1801</strain>
    </source>
</reference>
<proteinExistence type="predicted"/>
<comment type="caution">
    <text evidence="1">The sequence shown here is derived from an EMBL/GenBank/DDBJ whole genome shotgun (WGS) entry which is preliminary data.</text>
</comment>
<dbReference type="Gene3D" id="1.25.10.10">
    <property type="entry name" value="Leucine-rich Repeat Variant"/>
    <property type="match status" value="1"/>
</dbReference>
<dbReference type="GO" id="GO:0016301">
    <property type="term" value="F:kinase activity"/>
    <property type="evidence" value="ECO:0007669"/>
    <property type="project" value="UniProtKB-KW"/>
</dbReference>
<name>A0A5B6VFM5_9ROSI</name>
<dbReference type="OrthoDB" id="8693905at2759"/>
<dbReference type="EMBL" id="SMMG02000007">
    <property type="protein sequence ID" value="KAA3468005.1"/>
    <property type="molecule type" value="Genomic_DNA"/>
</dbReference>
<evidence type="ECO:0000313" key="1">
    <source>
        <dbReference type="EMBL" id="KAA3468005.1"/>
    </source>
</evidence>
<dbReference type="PANTHER" id="PTHR46464">
    <property type="entry name" value="ANK_REP_REGION DOMAIN-CONTAINING PROTEIN"/>
    <property type="match status" value="1"/>
</dbReference>
<evidence type="ECO:0000313" key="2">
    <source>
        <dbReference type="Proteomes" id="UP000325315"/>
    </source>
</evidence>
<gene>
    <name evidence="1" type="ORF">EPI10_002971</name>
</gene>
<dbReference type="Proteomes" id="UP000325315">
    <property type="component" value="Unassembled WGS sequence"/>
</dbReference>
<dbReference type="AlphaFoldDB" id="A0A5B6VFM5"/>
<dbReference type="InterPro" id="IPR043379">
    <property type="entry name" value="ANKAR"/>
</dbReference>
<dbReference type="InterPro" id="IPR016024">
    <property type="entry name" value="ARM-type_fold"/>
</dbReference>
<keyword evidence="1" id="KW-0808">Transferase</keyword>
<dbReference type="InterPro" id="IPR011989">
    <property type="entry name" value="ARM-like"/>
</dbReference>
<sequence length="197" mass="22212">MMGVLKDDVIDIDGLDFEDKLPAENLFPLQAVEFGRLAGSLRPEESEDAIVTACQKLIAIFHQRPEQKIVFVSQRGLLPLMELLDVPKTRVICSVLQLLNHIIKENTDFQENACLVGFIPLIKSFAGPDRPREIRMEAAYFLQQLCQSRCRMFLACHGIPVLVGFLEADYAKYSVFLLSILEKCSLPPAPDTGKWFT</sequence>
<keyword evidence="1" id="KW-0418">Kinase</keyword>
<keyword evidence="2" id="KW-1185">Reference proteome</keyword>
<accession>A0A5B6VFM5</accession>